<dbReference type="InterPro" id="IPR036465">
    <property type="entry name" value="vWFA_dom_sf"/>
</dbReference>
<feature type="region of interest" description="Disordered" evidence="1">
    <location>
        <begin position="117"/>
        <end position="138"/>
    </location>
</feature>
<name>A0A6J6GJY8_9ZZZZ</name>
<accession>A0A6J6GJY8</accession>
<feature type="compositionally biased region" description="Basic and acidic residues" evidence="1">
    <location>
        <begin position="1"/>
        <end position="11"/>
    </location>
</feature>
<dbReference type="CDD" id="cd00198">
    <property type="entry name" value="vWFA"/>
    <property type="match status" value="1"/>
</dbReference>
<dbReference type="PIRSF" id="PIRSF010256">
    <property type="entry name" value="CoxE_vWa"/>
    <property type="match status" value="1"/>
</dbReference>
<dbReference type="InterPro" id="IPR011195">
    <property type="entry name" value="UCP010256"/>
</dbReference>
<dbReference type="PANTHER" id="PTHR39338">
    <property type="entry name" value="BLL5662 PROTEIN-RELATED"/>
    <property type="match status" value="1"/>
</dbReference>
<evidence type="ECO:0000259" key="2">
    <source>
        <dbReference type="SMART" id="SM00327"/>
    </source>
</evidence>
<dbReference type="SUPFAM" id="SSF53300">
    <property type="entry name" value="vWA-like"/>
    <property type="match status" value="1"/>
</dbReference>
<organism evidence="3">
    <name type="scientific">freshwater metagenome</name>
    <dbReference type="NCBI Taxonomy" id="449393"/>
    <lineage>
        <taxon>unclassified sequences</taxon>
        <taxon>metagenomes</taxon>
        <taxon>ecological metagenomes</taxon>
    </lineage>
</organism>
<protein>
    <submittedName>
        <fullName evidence="3">Unannotated protein</fullName>
    </submittedName>
</protein>
<feature type="compositionally biased region" description="Polar residues" evidence="1">
    <location>
        <begin position="13"/>
        <end position="27"/>
    </location>
</feature>
<gene>
    <name evidence="3" type="ORF">UFOPK1493_04076</name>
</gene>
<feature type="region of interest" description="Disordered" evidence="1">
    <location>
        <begin position="1"/>
        <end position="27"/>
    </location>
</feature>
<dbReference type="InterPro" id="IPR002035">
    <property type="entry name" value="VWF_A"/>
</dbReference>
<evidence type="ECO:0000313" key="3">
    <source>
        <dbReference type="EMBL" id="CAB4597158.1"/>
    </source>
</evidence>
<proteinExistence type="predicted"/>
<feature type="domain" description="VWFA" evidence="2">
    <location>
        <begin position="220"/>
        <end position="396"/>
    </location>
</feature>
<dbReference type="Gene3D" id="3.40.50.410">
    <property type="entry name" value="von Willebrand factor, type A domain"/>
    <property type="match status" value="1"/>
</dbReference>
<dbReference type="Pfam" id="PF05762">
    <property type="entry name" value="VWA_CoxE"/>
    <property type="match status" value="1"/>
</dbReference>
<dbReference type="PANTHER" id="PTHR39338:SF6">
    <property type="entry name" value="BLL5662 PROTEIN"/>
    <property type="match status" value="1"/>
</dbReference>
<dbReference type="EMBL" id="CAEZSR010000281">
    <property type="protein sequence ID" value="CAB4597158.1"/>
    <property type="molecule type" value="Genomic_DNA"/>
</dbReference>
<reference evidence="3" key="1">
    <citation type="submission" date="2020-05" db="EMBL/GenBank/DDBJ databases">
        <authorList>
            <person name="Chiriac C."/>
            <person name="Salcher M."/>
            <person name="Ghai R."/>
            <person name="Kavagutti S V."/>
        </authorList>
    </citation>
    <scope>NUCLEOTIDE SEQUENCE</scope>
</reference>
<dbReference type="SMART" id="SM00327">
    <property type="entry name" value="VWA"/>
    <property type="match status" value="1"/>
</dbReference>
<dbReference type="AlphaFoldDB" id="A0A6J6GJY8"/>
<dbReference type="InterPro" id="IPR008912">
    <property type="entry name" value="Uncharacterised_CoxE"/>
</dbReference>
<sequence length="412" mass="45314">MSPDHASDRPADQPTQQPIDRSTDSTQAEELAIGFARVLRGLGLPAPIGCVIDFVEAVGVLGIDSRDAVYWAGRTTLVRRPEDHGVYDRAFVVFWEGRHGSGDAPAEEPLTITLAMDDEGDEGSSDESSTERDDDPTLQLRFSATEVLRDKDFAAYSDDELALAQELMSDLRFAGPPRSSFRMRRAHRGPTPDIRATIRTSLRSGGEPIRRRWREPGERMRRLVLLLDVSGSMEPYARGMLRFVHAAVAGRQRVEAFALGTRLTRVTRELSSRDPDRALQAASARVLDWSGGTRLGECLRTFNDEWGVRGMARNSIVVILSDGWDRGDPALLGEQMQRLHRVAFRTIWVNPLKVTPGYAPLARGMAAALPHVDAFVEGHSVAAMEELAATISAHTLDHRSARRGAPYGAGIG</sequence>
<evidence type="ECO:0000256" key="1">
    <source>
        <dbReference type="SAM" id="MobiDB-lite"/>
    </source>
</evidence>